<keyword evidence="2 3" id="KW-0378">Hydrolase</keyword>
<organism evidence="3 4">
    <name type="scientific">Rubellimicrobium aerolatum</name>
    <dbReference type="NCBI Taxonomy" id="490979"/>
    <lineage>
        <taxon>Bacteria</taxon>
        <taxon>Pseudomonadati</taxon>
        <taxon>Pseudomonadota</taxon>
        <taxon>Alphaproteobacteria</taxon>
        <taxon>Rhodobacterales</taxon>
        <taxon>Roseobacteraceae</taxon>
        <taxon>Rubellimicrobium</taxon>
    </lineage>
</organism>
<dbReference type="PIRSF" id="PIRSF004749">
    <property type="entry name" value="Pep_def"/>
    <property type="match status" value="1"/>
</dbReference>
<feature type="binding site" evidence="2">
    <location>
        <position position="139"/>
    </location>
    <ligand>
        <name>Fe cation</name>
        <dbReference type="ChEBI" id="CHEBI:24875"/>
    </ligand>
</feature>
<proteinExistence type="inferred from homology"/>
<comment type="catalytic activity">
    <reaction evidence="2">
        <text>N-terminal N-formyl-L-methionyl-[peptide] + H2O = N-terminal L-methionyl-[peptide] + formate</text>
        <dbReference type="Rhea" id="RHEA:24420"/>
        <dbReference type="Rhea" id="RHEA-COMP:10639"/>
        <dbReference type="Rhea" id="RHEA-COMP:10640"/>
        <dbReference type="ChEBI" id="CHEBI:15377"/>
        <dbReference type="ChEBI" id="CHEBI:15740"/>
        <dbReference type="ChEBI" id="CHEBI:49298"/>
        <dbReference type="ChEBI" id="CHEBI:64731"/>
        <dbReference type="EC" id="3.5.1.88"/>
    </reaction>
</comment>
<keyword evidence="2" id="KW-0408">Iron</keyword>
<dbReference type="PANTHER" id="PTHR10458:SF22">
    <property type="entry name" value="PEPTIDE DEFORMYLASE"/>
    <property type="match status" value="1"/>
</dbReference>
<protein>
    <recommendedName>
        <fullName evidence="2">Peptide deformylase</fullName>
        <shortName evidence="2">PDF</shortName>
        <ecNumber evidence="2">3.5.1.88</ecNumber>
    </recommendedName>
    <alternativeName>
        <fullName evidence="2">Polypeptide deformylase</fullName>
    </alternativeName>
</protein>
<keyword evidence="4" id="KW-1185">Reference proteome</keyword>
<evidence type="ECO:0000313" key="3">
    <source>
        <dbReference type="EMBL" id="MFC5566852.1"/>
    </source>
</evidence>
<dbReference type="InterPro" id="IPR036821">
    <property type="entry name" value="Peptide_deformylase_sf"/>
</dbReference>
<keyword evidence="2" id="KW-0479">Metal-binding</keyword>
<evidence type="ECO:0000256" key="1">
    <source>
        <dbReference type="ARBA" id="ARBA00010759"/>
    </source>
</evidence>
<dbReference type="NCBIfam" id="TIGR00079">
    <property type="entry name" value="pept_deformyl"/>
    <property type="match status" value="1"/>
</dbReference>
<dbReference type="Pfam" id="PF01327">
    <property type="entry name" value="Pep_deformylase"/>
    <property type="match status" value="1"/>
</dbReference>
<dbReference type="SUPFAM" id="SSF56420">
    <property type="entry name" value="Peptide deformylase"/>
    <property type="match status" value="1"/>
</dbReference>
<dbReference type="CDD" id="cd00487">
    <property type="entry name" value="Pep_deformylase"/>
    <property type="match status" value="1"/>
</dbReference>
<dbReference type="Gene3D" id="3.90.45.10">
    <property type="entry name" value="Peptide deformylase"/>
    <property type="match status" value="1"/>
</dbReference>
<dbReference type="EC" id="3.5.1.88" evidence="2"/>
<feature type="active site" evidence="2">
    <location>
        <position position="136"/>
    </location>
</feature>
<dbReference type="RefSeq" id="WP_342454178.1">
    <property type="nucleotide sequence ID" value="NZ_JAGGJP010000011.1"/>
</dbReference>
<sequence length="153" mass="16520">MIRSIRQVPDTVLREVCTSVATFDGALRELAEDMLATMYDAPGRGLAAPQVGVALRIFVMDVAWRDGAPAPQVFVNPEIVAASAETVTREEGCLSIPGRTSFVARSAEVALRWRGIDGTAREGSFDGFAATCVQHEIDHLDGILCTDWENVPT</sequence>
<dbReference type="NCBIfam" id="NF001159">
    <property type="entry name" value="PRK00150.1-3"/>
    <property type="match status" value="1"/>
</dbReference>
<accession>A0ABW0SD03</accession>
<dbReference type="PANTHER" id="PTHR10458">
    <property type="entry name" value="PEPTIDE DEFORMYLASE"/>
    <property type="match status" value="1"/>
</dbReference>
<comment type="cofactor">
    <cofactor evidence="2">
        <name>Fe(2+)</name>
        <dbReference type="ChEBI" id="CHEBI:29033"/>
    </cofactor>
    <text evidence="2">Binds 1 Fe(2+) ion.</text>
</comment>
<evidence type="ECO:0000313" key="4">
    <source>
        <dbReference type="Proteomes" id="UP001596056"/>
    </source>
</evidence>
<dbReference type="InterPro" id="IPR023635">
    <property type="entry name" value="Peptide_deformylase"/>
</dbReference>
<name>A0ABW0SD03_9RHOB</name>
<evidence type="ECO:0000256" key="2">
    <source>
        <dbReference type="HAMAP-Rule" id="MF_00163"/>
    </source>
</evidence>
<dbReference type="HAMAP" id="MF_00163">
    <property type="entry name" value="Pep_deformylase"/>
    <property type="match status" value="1"/>
</dbReference>
<feature type="binding site" evidence="2">
    <location>
        <position position="135"/>
    </location>
    <ligand>
        <name>Fe cation</name>
        <dbReference type="ChEBI" id="CHEBI:24875"/>
    </ligand>
</feature>
<dbReference type="GO" id="GO:0042586">
    <property type="term" value="F:peptide deformylase activity"/>
    <property type="evidence" value="ECO:0007669"/>
    <property type="project" value="UniProtKB-EC"/>
</dbReference>
<gene>
    <name evidence="2 3" type="primary">def</name>
    <name evidence="3" type="ORF">ACFPOC_10570</name>
</gene>
<comment type="caution">
    <text evidence="3">The sequence shown here is derived from an EMBL/GenBank/DDBJ whole genome shotgun (WGS) entry which is preliminary data.</text>
</comment>
<dbReference type="PRINTS" id="PR01576">
    <property type="entry name" value="PDEFORMYLASE"/>
</dbReference>
<keyword evidence="2" id="KW-0648">Protein biosynthesis</keyword>
<reference evidence="4" key="1">
    <citation type="journal article" date="2019" name="Int. J. Syst. Evol. Microbiol.">
        <title>The Global Catalogue of Microorganisms (GCM) 10K type strain sequencing project: providing services to taxonomists for standard genome sequencing and annotation.</title>
        <authorList>
            <consortium name="The Broad Institute Genomics Platform"/>
            <consortium name="The Broad Institute Genome Sequencing Center for Infectious Disease"/>
            <person name="Wu L."/>
            <person name="Ma J."/>
        </authorList>
    </citation>
    <scope>NUCLEOTIDE SEQUENCE [LARGE SCALE GENOMIC DNA]</scope>
    <source>
        <strain evidence="4">KACC 11588</strain>
    </source>
</reference>
<dbReference type="Proteomes" id="UP001596056">
    <property type="component" value="Unassembled WGS sequence"/>
</dbReference>
<feature type="binding site" evidence="2">
    <location>
        <position position="93"/>
    </location>
    <ligand>
        <name>Fe cation</name>
        <dbReference type="ChEBI" id="CHEBI:24875"/>
    </ligand>
</feature>
<dbReference type="EMBL" id="JBHSNA010000008">
    <property type="protein sequence ID" value="MFC5566852.1"/>
    <property type="molecule type" value="Genomic_DNA"/>
</dbReference>
<comment type="function">
    <text evidence="2">Removes the formyl group from the N-terminal Met of newly synthesized proteins. Requires at least a dipeptide for an efficient rate of reaction. N-terminal L-methionine is a prerequisite for activity but the enzyme has broad specificity at other positions.</text>
</comment>
<comment type="similarity">
    <text evidence="1 2">Belongs to the polypeptide deformylase family.</text>
</comment>